<name>A0A0K2VDS4_LEPSM</name>
<accession>A0A0K2VDS4</accession>
<dbReference type="AlphaFoldDB" id="A0A0K2VDS4"/>
<sequence>MLKILFSGMLKKNINENYVLTLTI</sequence>
<organism evidence="1">
    <name type="scientific">Lepeophtheirus salmonis</name>
    <name type="common">Salmon louse</name>
    <name type="synonym">Caligus salmonis</name>
    <dbReference type="NCBI Taxonomy" id="72036"/>
    <lineage>
        <taxon>Eukaryota</taxon>
        <taxon>Metazoa</taxon>
        <taxon>Ecdysozoa</taxon>
        <taxon>Arthropoda</taxon>
        <taxon>Crustacea</taxon>
        <taxon>Multicrustacea</taxon>
        <taxon>Hexanauplia</taxon>
        <taxon>Copepoda</taxon>
        <taxon>Siphonostomatoida</taxon>
        <taxon>Caligidae</taxon>
        <taxon>Lepeophtheirus</taxon>
    </lineage>
</organism>
<proteinExistence type="predicted"/>
<evidence type="ECO:0000313" key="1">
    <source>
        <dbReference type="EMBL" id="CDW48332.1"/>
    </source>
</evidence>
<reference evidence="1" key="1">
    <citation type="submission" date="2014-05" db="EMBL/GenBank/DDBJ databases">
        <authorList>
            <person name="Chronopoulou M."/>
        </authorList>
    </citation>
    <scope>NUCLEOTIDE SEQUENCE</scope>
    <source>
        <tissue evidence="1">Whole organism</tissue>
    </source>
</reference>
<protein>
    <submittedName>
        <fullName evidence="1">Uncharacterized protein</fullName>
    </submittedName>
</protein>
<dbReference type="EMBL" id="HACA01030971">
    <property type="protein sequence ID" value="CDW48332.1"/>
    <property type="molecule type" value="Transcribed_RNA"/>
</dbReference>